<dbReference type="EMBL" id="CP084167">
    <property type="protein sequence ID" value="UJG43589.1"/>
    <property type="molecule type" value="Genomic_DNA"/>
</dbReference>
<name>A0A9Y1FP47_9ARCH</name>
<dbReference type="Proteomes" id="UP001200513">
    <property type="component" value="Chromosome"/>
</dbReference>
<evidence type="ECO:0000313" key="1">
    <source>
        <dbReference type="EMBL" id="UJG43589.1"/>
    </source>
</evidence>
<protein>
    <submittedName>
        <fullName evidence="1">Uncharacterized protein</fullName>
    </submittedName>
</protein>
<gene>
    <name evidence="1" type="ORF">K9W46_00055</name>
</gene>
<accession>A0A9Y1FP47</accession>
<organism evidence="1">
    <name type="scientific">Candidatus Heimdallarchaeum endolithica</name>
    <dbReference type="NCBI Taxonomy" id="2876572"/>
    <lineage>
        <taxon>Archaea</taxon>
        <taxon>Promethearchaeati</taxon>
        <taxon>Candidatus Heimdallarchaeota</taxon>
        <taxon>Candidatus Heimdallarchaeia (ex Rinke et al. 2021) (nom. nud.)</taxon>
        <taxon>Candidatus Heimdallarchaeales</taxon>
        <taxon>Candidatus Heimdallarchaeaceae</taxon>
        <taxon>Candidatus Heimdallarchaeum</taxon>
    </lineage>
</organism>
<reference evidence="1" key="1">
    <citation type="journal article" date="2022" name="Nat. Microbiol.">
        <title>Unique mobile elements and scalable gene flow at the prokaryote-eukaryote boundary revealed by circularized Asgard archaea genomes.</title>
        <authorList>
            <person name="Wu F."/>
            <person name="Speth D.R."/>
            <person name="Philosof A."/>
            <person name="Cremiere A."/>
            <person name="Narayanan A."/>
            <person name="Barco R.A."/>
            <person name="Connon S.A."/>
            <person name="Amend J.P."/>
            <person name="Antoshechkin I.A."/>
            <person name="Orphan V.J."/>
        </authorList>
    </citation>
    <scope>NUCLEOTIDE SEQUENCE</scope>
    <source>
        <strain evidence="1">PR6</strain>
    </source>
</reference>
<sequence length="199" mass="23805">MVDIIEKNTLKGKKLKEYKNYKEHKYRQIAETSRYIYVRSFYPMNKGSSAVRTIIDIRFYKNNKVKDIRSYYVDKKGIKHLLELISFSSNKTKILQVDIHAIMRLFKDFKTHLAINQKGEYILQHLKLTNTLERYGLSAELYLNNKLAASTSYYNPRLHKYREKVAEINGPGYRLTFRILNEVKYNLHGKNYLKKFFRS</sequence>
<dbReference type="AlphaFoldDB" id="A0A9Y1FP47"/>
<proteinExistence type="predicted"/>